<evidence type="ECO:0000313" key="2">
    <source>
        <dbReference type="Proteomes" id="UP000515344"/>
    </source>
</evidence>
<reference evidence="2" key="1">
    <citation type="submission" date="2020-08" db="EMBL/GenBank/DDBJ databases">
        <title>Lacibacter sp. S13-6-6 genome sequencing.</title>
        <authorList>
            <person name="Jin L."/>
        </authorList>
    </citation>
    <scope>NUCLEOTIDE SEQUENCE [LARGE SCALE GENOMIC DNA]</scope>
    <source>
        <strain evidence="2">S13-6-6</strain>
    </source>
</reference>
<organism evidence="1 2">
    <name type="scientific">Lacibacter sediminis</name>
    <dbReference type="NCBI Taxonomy" id="2760713"/>
    <lineage>
        <taxon>Bacteria</taxon>
        <taxon>Pseudomonadati</taxon>
        <taxon>Bacteroidota</taxon>
        <taxon>Chitinophagia</taxon>
        <taxon>Chitinophagales</taxon>
        <taxon>Chitinophagaceae</taxon>
        <taxon>Lacibacter</taxon>
    </lineage>
</organism>
<accession>A0A7G5XFT9</accession>
<dbReference type="EMBL" id="CP060007">
    <property type="protein sequence ID" value="QNA44342.1"/>
    <property type="molecule type" value="Genomic_DNA"/>
</dbReference>
<dbReference type="RefSeq" id="WP_182802604.1">
    <property type="nucleotide sequence ID" value="NZ_CP060007.1"/>
</dbReference>
<dbReference type="Proteomes" id="UP000515344">
    <property type="component" value="Chromosome"/>
</dbReference>
<dbReference type="PANTHER" id="PTHR36436">
    <property type="entry name" value="SLL5081 PROTEIN"/>
    <property type="match status" value="1"/>
</dbReference>
<protein>
    <submittedName>
        <fullName evidence="1">DUF1963 domain-containing protein</fullName>
    </submittedName>
</protein>
<dbReference type="Gene3D" id="2.30.320.10">
    <property type="entry name" value="YwqG-like"/>
    <property type="match status" value="1"/>
</dbReference>
<dbReference type="PANTHER" id="PTHR36436:SF6">
    <property type="entry name" value="SLL5081 PROTEIN"/>
    <property type="match status" value="1"/>
</dbReference>
<dbReference type="InterPro" id="IPR035948">
    <property type="entry name" value="YwqG-like_sf"/>
</dbReference>
<dbReference type="SUPFAM" id="SSF103032">
    <property type="entry name" value="Hypothetical protein YwqG"/>
    <property type="match status" value="1"/>
</dbReference>
<evidence type="ECO:0000313" key="1">
    <source>
        <dbReference type="EMBL" id="QNA44342.1"/>
    </source>
</evidence>
<proteinExistence type="predicted"/>
<gene>
    <name evidence="1" type="ORF">H4075_20110</name>
</gene>
<name>A0A7G5XFT9_9BACT</name>
<dbReference type="KEGG" id="lacs:H4075_20110"/>
<dbReference type="AlphaFoldDB" id="A0A7G5XFT9"/>
<sequence>MGLFDSLFGRNNKKQEIPDDKHLLEQVEVAPGIVLPKLFADHWPAIEKAAIPFVSIKALPKDDLALEESKFGHYPCMPLNFEYPKDSQGRFMYPLAQINCSDIPHLEGYPQSGYLQFYISGFDDVYGLDFDDQQNQNNFRILYFQENEVEQFKVDFSFLDEVMRSDMLPVFKPHGLAFSKSVEYVGLQDVHYDKVEPNLHTIANANPSIQDDLIEMAYDTFTNNGHKMGGYAYFTQEDPRKYKEEFGDFILLFQLDSDEHIMWGDVGVANFFIHPDDLAKRDFSKVMYNWDCS</sequence>
<dbReference type="InterPro" id="IPR015315">
    <property type="entry name" value="DUF1963"/>
</dbReference>
<keyword evidence="2" id="KW-1185">Reference proteome</keyword>
<dbReference type="Pfam" id="PF09234">
    <property type="entry name" value="DUF1963"/>
    <property type="match status" value="1"/>
</dbReference>